<dbReference type="PANTHER" id="PTHR43540">
    <property type="entry name" value="PEROXYUREIDOACRYLATE/UREIDOACRYLATE AMIDOHYDROLASE-RELATED"/>
    <property type="match status" value="1"/>
</dbReference>
<keyword evidence="2" id="KW-0378">Hydrolase</keyword>
<dbReference type="OrthoDB" id="4305745at2"/>
<sequence>MKKTALVIIDIINDMEFDGGERLLEQSRPIVKPIQKLKKQARELDLPVIYVNDNFGLWQEDKDELIEHCLKGRGSEIANQLRPEDDEFFIIKPKHSGFYGTQLDILLRQLEVQNLVLTGVAGDICILFTANDAYMRDYNLWVPKDCMASEVESDNDAALQIIKRSTFSNIKPTSDVTIKDAFST</sequence>
<name>A0A2I0QT59_9BACI</name>
<dbReference type="PANTHER" id="PTHR43540:SF6">
    <property type="entry name" value="ISOCHORISMATASE-LIKE DOMAIN-CONTAINING PROTEIN"/>
    <property type="match status" value="1"/>
</dbReference>
<dbReference type="CDD" id="cd00431">
    <property type="entry name" value="cysteine_hydrolases"/>
    <property type="match status" value="1"/>
</dbReference>
<evidence type="ECO:0000259" key="3">
    <source>
        <dbReference type="Pfam" id="PF00857"/>
    </source>
</evidence>
<evidence type="ECO:0000313" key="4">
    <source>
        <dbReference type="EMBL" id="PKR77300.1"/>
    </source>
</evidence>
<dbReference type="InterPro" id="IPR036380">
    <property type="entry name" value="Isochorismatase-like_sf"/>
</dbReference>
<evidence type="ECO:0000313" key="5">
    <source>
        <dbReference type="Proteomes" id="UP000243524"/>
    </source>
</evidence>
<comment type="caution">
    <text evidence="4">The sequence shown here is derived from an EMBL/GenBank/DDBJ whole genome shotgun (WGS) entry which is preliminary data.</text>
</comment>
<dbReference type="AlphaFoldDB" id="A0A2I0QT59"/>
<dbReference type="Proteomes" id="UP000243524">
    <property type="component" value="Unassembled WGS sequence"/>
</dbReference>
<dbReference type="InterPro" id="IPR050272">
    <property type="entry name" value="Isochorismatase-like_hydrls"/>
</dbReference>
<proteinExistence type="inferred from homology"/>
<accession>A0A2I0QT59</accession>
<reference evidence="4 5" key="1">
    <citation type="submission" date="2017-06" db="EMBL/GenBank/DDBJ databases">
        <title>the draft geome sequence of Illustriluteabacillus marina B3227.</title>
        <authorList>
            <person name="He R.-H."/>
            <person name="Du Z.-J."/>
        </authorList>
    </citation>
    <scope>NUCLEOTIDE SEQUENCE [LARGE SCALE GENOMIC DNA]</scope>
    <source>
        <strain evidence="4 5">B3227</strain>
    </source>
</reference>
<organism evidence="4 5">
    <name type="scientific">Halalkalibacillus sediminis</name>
    <dbReference type="NCBI Taxonomy" id="2018042"/>
    <lineage>
        <taxon>Bacteria</taxon>
        <taxon>Bacillati</taxon>
        <taxon>Bacillota</taxon>
        <taxon>Bacilli</taxon>
        <taxon>Bacillales</taxon>
        <taxon>Bacillaceae</taxon>
        <taxon>Halalkalibacillus</taxon>
    </lineage>
</organism>
<dbReference type="InterPro" id="IPR000868">
    <property type="entry name" value="Isochorismatase-like_dom"/>
</dbReference>
<dbReference type="GO" id="GO:0016787">
    <property type="term" value="F:hydrolase activity"/>
    <property type="evidence" value="ECO:0007669"/>
    <property type="project" value="UniProtKB-KW"/>
</dbReference>
<dbReference type="EMBL" id="PJNH01000003">
    <property type="protein sequence ID" value="PKR77300.1"/>
    <property type="molecule type" value="Genomic_DNA"/>
</dbReference>
<evidence type="ECO:0000256" key="2">
    <source>
        <dbReference type="ARBA" id="ARBA00022801"/>
    </source>
</evidence>
<dbReference type="Gene3D" id="3.40.50.850">
    <property type="entry name" value="Isochorismatase-like"/>
    <property type="match status" value="1"/>
</dbReference>
<keyword evidence="5" id="KW-1185">Reference proteome</keyword>
<evidence type="ECO:0000256" key="1">
    <source>
        <dbReference type="ARBA" id="ARBA00006336"/>
    </source>
</evidence>
<dbReference type="SUPFAM" id="SSF52499">
    <property type="entry name" value="Isochorismatase-like hydrolases"/>
    <property type="match status" value="1"/>
</dbReference>
<feature type="domain" description="Isochorismatase-like" evidence="3">
    <location>
        <begin position="4"/>
        <end position="163"/>
    </location>
</feature>
<gene>
    <name evidence="4" type="ORF">CEY16_11225</name>
</gene>
<comment type="similarity">
    <text evidence="1">Belongs to the isochorismatase family.</text>
</comment>
<protein>
    <submittedName>
        <fullName evidence="4">Isochorismatase</fullName>
    </submittedName>
</protein>
<dbReference type="Pfam" id="PF00857">
    <property type="entry name" value="Isochorismatase"/>
    <property type="match status" value="1"/>
</dbReference>
<dbReference type="RefSeq" id="WP_101332128.1">
    <property type="nucleotide sequence ID" value="NZ_PJNH01000003.1"/>
</dbReference>